<evidence type="ECO:0000259" key="1">
    <source>
        <dbReference type="Pfam" id="PF23951"/>
    </source>
</evidence>
<name>A0ABU3CWN1_9FLAO</name>
<dbReference type="EMBL" id="JAVRHP010000055">
    <property type="protein sequence ID" value="MDT0650681.1"/>
    <property type="molecule type" value="Genomic_DNA"/>
</dbReference>
<evidence type="ECO:0000313" key="2">
    <source>
        <dbReference type="EMBL" id="MDT0650681.1"/>
    </source>
</evidence>
<dbReference type="RefSeq" id="WP_311484850.1">
    <property type="nucleotide sequence ID" value="NZ_JAVRHP010000055.1"/>
</dbReference>
<organism evidence="2 3">
    <name type="scientific">Autumnicola edwardsiae</name>
    <dbReference type="NCBI Taxonomy" id="3075594"/>
    <lineage>
        <taxon>Bacteria</taxon>
        <taxon>Pseudomonadati</taxon>
        <taxon>Bacteroidota</taxon>
        <taxon>Flavobacteriia</taxon>
        <taxon>Flavobacteriales</taxon>
        <taxon>Flavobacteriaceae</taxon>
        <taxon>Autumnicola</taxon>
    </lineage>
</organism>
<feature type="domain" description="DUF7282" evidence="1">
    <location>
        <begin position="163"/>
        <end position="258"/>
    </location>
</feature>
<gene>
    <name evidence="2" type="ORF">RM529_11020</name>
</gene>
<keyword evidence="3" id="KW-1185">Reference proteome</keyword>
<dbReference type="Proteomes" id="UP001248819">
    <property type="component" value="Unassembled WGS sequence"/>
</dbReference>
<reference evidence="2 3" key="1">
    <citation type="submission" date="2023-09" db="EMBL/GenBank/DDBJ databases">
        <authorList>
            <person name="Rey-Velasco X."/>
        </authorList>
    </citation>
    <scope>NUCLEOTIDE SEQUENCE [LARGE SCALE GENOMIC DNA]</scope>
    <source>
        <strain evidence="2 3">F297</strain>
    </source>
</reference>
<dbReference type="PROSITE" id="PS51257">
    <property type="entry name" value="PROKAR_LIPOPROTEIN"/>
    <property type="match status" value="1"/>
</dbReference>
<evidence type="ECO:0000313" key="3">
    <source>
        <dbReference type="Proteomes" id="UP001248819"/>
    </source>
</evidence>
<proteinExistence type="predicted"/>
<dbReference type="InterPro" id="IPR055706">
    <property type="entry name" value="Slg1/2_DUF7282"/>
</dbReference>
<sequence>MKSMMNFEKYAKYFFAFTLFVGLASCDDDDDLNDTELFPDATGTISASDQTLSGNTLILEDVTVGQDTWVVVTNSDDQQMAAEPYLIEDDEDGEVRIELNEDANLTGNAEGDDFDVSLYADNPNEGTMGMYDEGIDDPVRDNMDMEVTQTVNTTAPGILGDDDQMVTDEGDVAFNNVNTGPTGGYVGLYGTNEDGTPNYDEMIGMSDYIQPGEQTNVTARFNEGYNYTTGETYYPRLYLDDPADQQFTYTASGGTEDMAEIYGYDSTTGTGSFVGNTANTTTPGGFTVGNTGTVGTTTM</sequence>
<comment type="caution">
    <text evidence="2">The sequence shown here is derived from an EMBL/GenBank/DDBJ whole genome shotgun (WGS) entry which is preliminary data.</text>
</comment>
<accession>A0ABU3CWN1</accession>
<dbReference type="Pfam" id="PF23951">
    <property type="entry name" value="DUF7282"/>
    <property type="match status" value="2"/>
</dbReference>
<feature type="domain" description="DUF7282" evidence="1">
    <location>
        <begin position="44"/>
        <end position="152"/>
    </location>
</feature>
<protein>
    <recommendedName>
        <fullName evidence="1">DUF7282 domain-containing protein</fullName>
    </recommendedName>
</protein>